<comment type="caution">
    <text evidence="1">The sequence shown here is derived from an EMBL/GenBank/DDBJ whole genome shotgun (WGS) entry which is preliminary data.</text>
</comment>
<evidence type="ECO:0000313" key="2">
    <source>
        <dbReference type="Proteomes" id="UP000660380"/>
    </source>
</evidence>
<accession>A0ABR8GSN3</accession>
<organism evidence="1 2">
    <name type="scientific">Scytonema hofmannii FACHB-248</name>
    <dbReference type="NCBI Taxonomy" id="1842502"/>
    <lineage>
        <taxon>Bacteria</taxon>
        <taxon>Bacillati</taxon>
        <taxon>Cyanobacteriota</taxon>
        <taxon>Cyanophyceae</taxon>
        <taxon>Nostocales</taxon>
        <taxon>Scytonemataceae</taxon>
        <taxon>Scytonema</taxon>
    </lineage>
</organism>
<sequence length="123" mass="13511">MPSPFLGMNPYLEHPELWAGVHHLLISEIAKLLTPQLRPKYRVAVEVRMYETTDDSSLLVGIPDVIVKSRQTATDSTITKVAVAAPTSEPVKVKVPIPVAIREGYLEFKGGRVWGVGCGEPTF</sequence>
<gene>
    <name evidence="1" type="ORF">H6G81_18390</name>
</gene>
<reference evidence="1 2" key="1">
    <citation type="journal article" date="2020" name="ISME J.">
        <title>Comparative genomics reveals insights into cyanobacterial evolution and habitat adaptation.</title>
        <authorList>
            <person name="Chen M.Y."/>
            <person name="Teng W.K."/>
            <person name="Zhao L."/>
            <person name="Hu C.X."/>
            <person name="Zhou Y.K."/>
            <person name="Han B.P."/>
            <person name="Song L.R."/>
            <person name="Shu W.S."/>
        </authorList>
    </citation>
    <scope>NUCLEOTIDE SEQUENCE [LARGE SCALE GENOMIC DNA]</scope>
    <source>
        <strain evidence="1 2">FACHB-248</strain>
    </source>
</reference>
<protein>
    <submittedName>
        <fullName evidence="1">DUF4058 family protein</fullName>
    </submittedName>
</protein>
<dbReference type="InterPro" id="IPR025132">
    <property type="entry name" value="DUF4058"/>
</dbReference>
<name>A0ABR8GSN3_9CYAN</name>
<keyword evidence="2" id="KW-1185">Reference proteome</keyword>
<dbReference type="Pfam" id="PF13267">
    <property type="entry name" value="DUF4058"/>
    <property type="match status" value="1"/>
</dbReference>
<proteinExistence type="predicted"/>
<dbReference type="Proteomes" id="UP000660380">
    <property type="component" value="Unassembled WGS sequence"/>
</dbReference>
<evidence type="ECO:0000313" key="1">
    <source>
        <dbReference type="EMBL" id="MBD2606446.1"/>
    </source>
</evidence>
<dbReference type="RefSeq" id="WP_084763137.1">
    <property type="nucleotide sequence ID" value="NZ_JACJTA010000040.1"/>
</dbReference>
<dbReference type="EMBL" id="JACJTA010000040">
    <property type="protein sequence ID" value="MBD2606446.1"/>
    <property type="molecule type" value="Genomic_DNA"/>
</dbReference>